<gene>
    <name evidence="1" type="ORF">HNI00_19750</name>
</gene>
<dbReference type="AlphaFoldDB" id="A0AA96YCF6"/>
<accession>A0AA96YCF6</accession>
<protein>
    <submittedName>
        <fullName evidence="1">DUF928 domain-containing protein</fullName>
    </submittedName>
</protein>
<evidence type="ECO:0000313" key="1">
    <source>
        <dbReference type="EMBL" id="WOB45128.1"/>
    </source>
</evidence>
<proteinExistence type="predicted"/>
<sequence>MIHLPSKRLSLSAVGQSACKPLAQALLAAIALGITLGSVPITALAQDYVPPNRGLPGRREGGGTRGCWTSTVSGGQNRLTAIVPAQNLGYTLSEYPTFFVYVPAAYAEKAAAAELILTDDQDTEIYRTSFSTGNQSGILRISLPAEANMAPLEIGRDYHWSFALVCDPNDPSGNLVVDSWIQRVQPSAELAAAIATTSPADLPALYARSGIWYEAIASLTDPYRQPTDGAIVTQWQNLLNSVGLSNIAAELPIAPPNLSQRSPQ</sequence>
<dbReference type="EMBL" id="CP053540">
    <property type="protein sequence ID" value="WOB45128.1"/>
    <property type="molecule type" value="Genomic_DNA"/>
</dbReference>
<dbReference type="KEGG" id="tog:HNI00_19750"/>
<dbReference type="RefSeq" id="WP_316788742.1">
    <property type="nucleotide sequence ID" value="NZ_CP053540.1"/>
</dbReference>
<reference evidence="1" key="1">
    <citation type="submission" date="2020-05" db="EMBL/GenBank/DDBJ databases">
        <authorList>
            <person name="Zhu T."/>
            <person name="Keshari N."/>
            <person name="Lu X."/>
        </authorList>
    </citation>
    <scope>NUCLEOTIDE SEQUENCE</scope>
    <source>
        <strain evidence="1">NK1-22</strain>
    </source>
</reference>
<name>A0AA96YCF6_9CYAN</name>
<dbReference type="Pfam" id="PF06051">
    <property type="entry name" value="DUF928"/>
    <property type="match status" value="1"/>
</dbReference>
<organism evidence="1">
    <name type="scientific">Thermoleptolyngbya oregonensis NK1-22</name>
    <dbReference type="NCBI Taxonomy" id="2547457"/>
    <lineage>
        <taxon>Bacteria</taxon>
        <taxon>Bacillati</taxon>
        <taxon>Cyanobacteriota</taxon>
        <taxon>Cyanophyceae</taxon>
        <taxon>Oculatellales</taxon>
        <taxon>Oculatellaceae</taxon>
        <taxon>Thermoleptolyngbya</taxon>
    </lineage>
</organism>
<dbReference type="InterPro" id="IPR010328">
    <property type="entry name" value="DUF928"/>
</dbReference>